<protein>
    <submittedName>
        <fullName evidence="8">Methyl-accepting chemotaxis protein</fullName>
    </submittedName>
</protein>
<evidence type="ECO:0000259" key="6">
    <source>
        <dbReference type="PROSITE" id="PS50111"/>
    </source>
</evidence>
<evidence type="ECO:0000313" key="9">
    <source>
        <dbReference type="Proteomes" id="UP000199119"/>
    </source>
</evidence>
<dbReference type="AlphaFoldDB" id="A0A1I2ATJ8"/>
<keyword evidence="5" id="KW-0812">Transmembrane</keyword>
<dbReference type="InterPro" id="IPR051310">
    <property type="entry name" value="MCP_chemotaxis"/>
</dbReference>
<keyword evidence="9" id="KW-1185">Reference proteome</keyword>
<dbReference type="Pfam" id="PF00672">
    <property type="entry name" value="HAMP"/>
    <property type="match status" value="1"/>
</dbReference>
<dbReference type="SMART" id="SM00283">
    <property type="entry name" value="MA"/>
    <property type="match status" value="1"/>
</dbReference>
<dbReference type="Pfam" id="PF08376">
    <property type="entry name" value="NIT"/>
    <property type="match status" value="1"/>
</dbReference>
<dbReference type="GO" id="GO:0004888">
    <property type="term" value="F:transmembrane signaling receptor activity"/>
    <property type="evidence" value="ECO:0007669"/>
    <property type="project" value="InterPro"/>
</dbReference>
<name>A0A1I2ATJ8_9BURK</name>
<dbReference type="Gene3D" id="1.10.287.950">
    <property type="entry name" value="Methyl-accepting chemotaxis protein"/>
    <property type="match status" value="1"/>
</dbReference>
<dbReference type="PANTHER" id="PTHR43531">
    <property type="entry name" value="PROTEIN ICFG"/>
    <property type="match status" value="1"/>
</dbReference>
<dbReference type="SUPFAM" id="SSF58104">
    <property type="entry name" value="Methyl-accepting chemotaxis protein (MCP) signaling domain"/>
    <property type="match status" value="1"/>
</dbReference>
<dbReference type="InterPro" id="IPR004089">
    <property type="entry name" value="MCPsignal_dom"/>
</dbReference>
<evidence type="ECO:0000256" key="4">
    <source>
        <dbReference type="PROSITE-ProRule" id="PRU00284"/>
    </source>
</evidence>
<dbReference type="CDD" id="cd11386">
    <property type="entry name" value="MCP_signal"/>
    <property type="match status" value="1"/>
</dbReference>
<dbReference type="OrthoDB" id="343520at2"/>
<dbReference type="PRINTS" id="PR00260">
    <property type="entry name" value="CHEMTRNSDUCR"/>
</dbReference>
<dbReference type="Proteomes" id="UP000199119">
    <property type="component" value="Unassembled WGS sequence"/>
</dbReference>
<organism evidence="8 9">
    <name type="scientific">Paracidovorax wautersii</name>
    <dbReference type="NCBI Taxonomy" id="1177982"/>
    <lineage>
        <taxon>Bacteria</taxon>
        <taxon>Pseudomonadati</taxon>
        <taxon>Pseudomonadota</taxon>
        <taxon>Betaproteobacteria</taxon>
        <taxon>Burkholderiales</taxon>
        <taxon>Comamonadaceae</taxon>
        <taxon>Paracidovorax</taxon>
    </lineage>
</organism>
<keyword evidence="2" id="KW-0488">Methylation</keyword>
<gene>
    <name evidence="8" type="ORF">SAMN04489711_102166</name>
</gene>
<feature type="domain" description="HAMP" evidence="7">
    <location>
        <begin position="338"/>
        <end position="390"/>
    </location>
</feature>
<dbReference type="GO" id="GO:0005886">
    <property type="term" value="C:plasma membrane"/>
    <property type="evidence" value="ECO:0007669"/>
    <property type="project" value="TreeGrafter"/>
</dbReference>
<evidence type="ECO:0000256" key="3">
    <source>
        <dbReference type="ARBA" id="ARBA00029447"/>
    </source>
</evidence>
<dbReference type="PROSITE" id="PS50885">
    <property type="entry name" value="HAMP"/>
    <property type="match status" value="1"/>
</dbReference>
<dbReference type="InterPro" id="IPR004090">
    <property type="entry name" value="Chemotax_Me-accpt_rcpt"/>
</dbReference>
<evidence type="ECO:0000256" key="5">
    <source>
        <dbReference type="SAM" id="Phobius"/>
    </source>
</evidence>
<dbReference type="InterPro" id="IPR013587">
    <property type="entry name" value="Nitrate/nitrite_sensing"/>
</dbReference>
<feature type="transmembrane region" description="Helical" evidence="5">
    <location>
        <begin position="314"/>
        <end position="334"/>
    </location>
</feature>
<dbReference type="GO" id="GO:0006935">
    <property type="term" value="P:chemotaxis"/>
    <property type="evidence" value="ECO:0007669"/>
    <property type="project" value="InterPro"/>
</dbReference>
<feature type="domain" description="Methyl-accepting transducer" evidence="6">
    <location>
        <begin position="395"/>
        <end position="624"/>
    </location>
</feature>
<evidence type="ECO:0000256" key="1">
    <source>
        <dbReference type="ARBA" id="ARBA00004370"/>
    </source>
</evidence>
<reference evidence="9" key="1">
    <citation type="submission" date="2016-10" db="EMBL/GenBank/DDBJ databases">
        <authorList>
            <person name="Varghese N."/>
            <person name="Submissions S."/>
        </authorList>
    </citation>
    <scope>NUCLEOTIDE SEQUENCE [LARGE SCALE GENOMIC DNA]</scope>
    <source>
        <strain evidence="9">DSM 27981</strain>
    </source>
</reference>
<dbReference type="PROSITE" id="PS50111">
    <property type="entry name" value="CHEMOTAXIS_TRANSDUC_2"/>
    <property type="match status" value="1"/>
</dbReference>
<keyword evidence="4" id="KW-0807">Transducer</keyword>
<accession>A0A1I2ATJ8</accession>
<evidence type="ECO:0000256" key="2">
    <source>
        <dbReference type="ARBA" id="ARBA00022481"/>
    </source>
</evidence>
<dbReference type="GO" id="GO:0007165">
    <property type="term" value="P:signal transduction"/>
    <property type="evidence" value="ECO:0007669"/>
    <property type="project" value="UniProtKB-KW"/>
</dbReference>
<keyword evidence="5" id="KW-1133">Transmembrane helix</keyword>
<sequence length="640" mass="67262">MASWITHLRFSRKFALIGALALALFLVPTVMLVSIAMDKLDVARTERLGLAPAADMLRLLQQMQQHRGLSAAVLSGTSSAEADRQKRQQDIDATIAQVRKELPPLADKALSDRFDSMATDFNALAGAVAGKSLTGPQSNQRHTAVIGRLLSLIDDVANSSGLALDPEASTYFVQRAVLSHLPQLAESLGQMRARGAVLLGRGEASPEDRARLEALADRARQYYEDARKALELAAGSGTLPAAVDSARNTAVAAGQDAFKLAEESIVRPEALTLPATTWITRMTGFVDAQFSLVNASFSLLQTSLDQQIARQRHLLLVLLSVLAALACVAVWVMVTITRTTNRALGTAVHLAESVAAGDLSVRVPVQGSDEIAQLMTALQSMMARLSSVVGSVRQNSESVATASAQIAQGNNDLSQRTETQASALEETAASMEELGSTVQHNADTARQASEMARNAAGVATRGGEVVQQVVQTMQDINAGSSRIADIIGVIDGIAFQTNILALNAAVEAARAGEQGRGFAVVASEVRSLAQRSAAAAREIKELITTSVARAGQGAQLVTQAGSTMQEIVDSIRKVSELVGAISAATSEQSSGIAQVGEAVTQMDTTTQQNAALVEESAAAANSLNEQAQQLVQAVAVFRLA</sequence>
<dbReference type="Pfam" id="PF00015">
    <property type="entry name" value="MCPsignal"/>
    <property type="match status" value="1"/>
</dbReference>
<proteinExistence type="inferred from homology"/>
<dbReference type="PANTHER" id="PTHR43531:SF14">
    <property type="entry name" value="METHYL-ACCEPTING CHEMOTAXIS PROTEIN I-RELATED"/>
    <property type="match status" value="1"/>
</dbReference>
<dbReference type="SMART" id="SM00304">
    <property type="entry name" value="HAMP"/>
    <property type="match status" value="1"/>
</dbReference>
<keyword evidence="5" id="KW-0472">Membrane</keyword>
<comment type="subcellular location">
    <subcellularLocation>
        <location evidence="1">Membrane</location>
    </subcellularLocation>
</comment>
<dbReference type="FunFam" id="1.10.287.950:FF:000001">
    <property type="entry name" value="Methyl-accepting chemotaxis sensory transducer"/>
    <property type="match status" value="1"/>
</dbReference>
<comment type="similarity">
    <text evidence="3">Belongs to the methyl-accepting chemotaxis (MCP) protein family.</text>
</comment>
<dbReference type="CDD" id="cd06225">
    <property type="entry name" value="HAMP"/>
    <property type="match status" value="1"/>
</dbReference>
<evidence type="ECO:0000313" key="8">
    <source>
        <dbReference type="EMBL" id="SFE46210.1"/>
    </source>
</evidence>
<evidence type="ECO:0000259" key="7">
    <source>
        <dbReference type="PROSITE" id="PS50885"/>
    </source>
</evidence>
<dbReference type="EMBL" id="FONX01000002">
    <property type="protein sequence ID" value="SFE46210.1"/>
    <property type="molecule type" value="Genomic_DNA"/>
</dbReference>
<dbReference type="RefSeq" id="WP_092937614.1">
    <property type="nucleotide sequence ID" value="NZ_FONX01000002.1"/>
</dbReference>
<dbReference type="STRING" id="1177982.SAMN04489711_102166"/>
<dbReference type="InterPro" id="IPR003660">
    <property type="entry name" value="HAMP_dom"/>
</dbReference>